<accession>A0AAV9NAY5</accession>
<dbReference type="EMBL" id="JAVRRD010000016">
    <property type="protein sequence ID" value="KAK5050956.1"/>
    <property type="molecule type" value="Genomic_DNA"/>
</dbReference>
<sequence>MDRAVIMRDDSYFDQSSLATINPFSFTLNRHRALGATFASGGDTRNLSRFLAYSETVAEFNIRSVNQQRADIFQRTIQETGWPALALQAPFHTLTADGFYYFLPFHDTKTDYSASFALSVFQPVRSLGFFIMLTYLAIHLILVGFITIHSSGILHSTTSSFSFINNVWQAHAQSLSSQVEEILREPAVTMASDREVNKALGKSGQHKFMLVLEPNEKDEHGAIRLRRKFD</sequence>
<dbReference type="Proteomes" id="UP001358417">
    <property type="component" value="Unassembled WGS sequence"/>
</dbReference>
<organism evidence="2 3">
    <name type="scientific">Exophiala bonariae</name>
    <dbReference type="NCBI Taxonomy" id="1690606"/>
    <lineage>
        <taxon>Eukaryota</taxon>
        <taxon>Fungi</taxon>
        <taxon>Dikarya</taxon>
        <taxon>Ascomycota</taxon>
        <taxon>Pezizomycotina</taxon>
        <taxon>Eurotiomycetes</taxon>
        <taxon>Chaetothyriomycetidae</taxon>
        <taxon>Chaetothyriales</taxon>
        <taxon>Herpotrichiellaceae</taxon>
        <taxon>Exophiala</taxon>
    </lineage>
</organism>
<keyword evidence="3" id="KW-1185">Reference proteome</keyword>
<keyword evidence="1" id="KW-0472">Membrane</keyword>
<keyword evidence="1" id="KW-1133">Transmembrane helix</keyword>
<reference evidence="2 3" key="1">
    <citation type="submission" date="2023-08" db="EMBL/GenBank/DDBJ databases">
        <title>Black Yeasts Isolated from many extreme environments.</title>
        <authorList>
            <person name="Coleine C."/>
            <person name="Stajich J.E."/>
            <person name="Selbmann L."/>
        </authorList>
    </citation>
    <scope>NUCLEOTIDE SEQUENCE [LARGE SCALE GENOMIC DNA]</scope>
    <source>
        <strain evidence="2 3">CCFEE 5792</strain>
    </source>
</reference>
<keyword evidence="1" id="KW-0812">Transmembrane</keyword>
<evidence type="ECO:0000313" key="3">
    <source>
        <dbReference type="Proteomes" id="UP001358417"/>
    </source>
</evidence>
<evidence type="ECO:0000256" key="1">
    <source>
        <dbReference type="SAM" id="Phobius"/>
    </source>
</evidence>
<dbReference type="RefSeq" id="XP_064705456.1">
    <property type="nucleotide sequence ID" value="XM_064847103.1"/>
</dbReference>
<gene>
    <name evidence="2" type="ORF">LTR84_003515</name>
</gene>
<feature type="transmembrane region" description="Helical" evidence="1">
    <location>
        <begin position="127"/>
        <end position="148"/>
    </location>
</feature>
<dbReference type="GeneID" id="89971702"/>
<protein>
    <submittedName>
        <fullName evidence="2">Uncharacterized protein</fullName>
    </submittedName>
</protein>
<evidence type="ECO:0000313" key="2">
    <source>
        <dbReference type="EMBL" id="KAK5050956.1"/>
    </source>
</evidence>
<proteinExistence type="predicted"/>
<name>A0AAV9NAY5_9EURO</name>
<dbReference type="AlphaFoldDB" id="A0AAV9NAY5"/>
<comment type="caution">
    <text evidence="2">The sequence shown here is derived from an EMBL/GenBank/DDBJ whole genome shotgun (WGS) entry which is preliminary data.</text>
</comment>